<dbReference type="Pfam" id="PF00149">
    <property type="entry name" value="Metallophos"/>
    <property type="match status" value="1"/>
</dbReference>
<dbReference type="RefSeq" id="WP_315605777.1">
    <property type="nucleotide sequence ID" value="NZ_CP130318.1"/>
</dbReference>
<reference evidence="3 4" key="1">
    <citation type="submission" date="2022-02" db="EMBL/GenBank/DDBJ databases">
        <title>Paenibacillus sp. MBLB1776 Whole Genome Shotgun Sequencing.</title>
        <authorList>
            <person name="Hwang C.Y."/>
            <person name="Cho E.-S."/>
            <person name="Seo M.-J."/>
        </authorList>
    </citation>
    <scope>NUCLEOTIDE SEQUENCE [LARGE SCALE GENOMIC DNA]</scope>
    <source>
        <strain evidence="3 4">MBLB1776</strain>
    </source>
</reference>
<dbReference type="Proteomes" id="UP001305702">
    <property type="component" value="Chromosome"/>
</dbReference>
<feature type="domain" description="Calcineurin-like phosphoesterase" evidence="2">
    <location>
        <begin position="42"/>
        <end position="198"/>
    </location>
</feature>
<keyword evidence="1" id="KW-0812">Transmembrane</keyword>
<evidence type="ECO:0000313" key="3">
    <source>
        <dbReference type="EMBL" id="WNQ12000.1"/>
    </source>
</evidence>
<dbReference type="InterPro" id="IPR004843">
    <property type="entry name" value="Calcineurin-like_PHP"/>
</dbReference>
<sequence>MELVWIAAAVGLAAVLLYMLFIFPTQWVKVERVAYPWPLGIKALQISDLHVEKLRVSPRRLEDIVRREKPDYVLLTGDFTEKARMLPKVERYVKAATCLGVPAFAVLGNHDHHLDPPALRRLVSILEDAGVQVLSNRSVEADGFRIVGIDDYGSGKSKVGKAFRDVKPGEPVLVLTHNPNVLLGIRQKYNFLMGGHFHGMQFHVPFLFRYIRKGTLPKRGIYKGLHEGENGAFYISKGIGQAGPNARFLLRSEVTVHEWPGMNGTKT</sequence>
<keyword evidence="4" id="KW-1185">Reference proteome</keyword>
<name>A0AA96LES7_9BACL</name>
<dbReference type="PANTHER" id="PTHR31302">
    <property type="entry name" value="TRANSMEMBRANE PROTEIN WITH METALLOPHOSPHOESTERASE DOMAIN-RELATED"/>
    <property type="match status" value="1"/>
</dbReference>
<evidence type="ECO:0000256" key="1">
    <source>
        <dbReference type="SAM" id="Phobius"/>
    </source>
</evidence>
<dbReference type="GO" id="GO:0016787">
    <property type="term" value="F:hydrolase activity"/>
    <property type="evidence" value="ECO:0007669"/>
    <property type="project" value="InterPro"/>
</dbReference>
<dbReference type="SUPFAM" id="SSF56300">
    <property type="entry name" value="Metallo-dependent phosphatases"/>
    <property type="match status" value="1"/>
</dbReference>
<organism evidence="3 4">
    <name type="scientific">Paenibacillus aurantius</name>
    <dbReference type="NCBI Taxonomy" id="2918900"/>
    <lineage>
        <taxon>Bacteria</taxon>
        <taxon>Bacillati</taxon>
        <taxon>Bacillota</taxon>
        <taxon>Bacilli</taxon>
        <taxon>Bacillales</taxon>
        <taxon>Paenibacillaceae</taxon>
        <taxon>Paenibacillus</taxon>
    </lineage>
</organism>
<protein>
    <submittedName>
        <fullName evidence="3">Metallophosphoesterase</fullName>
    </submittedName>
</protein>
<gene>
    <name evidence="3" type="ORF">MJA45_02765</name>
</gene>
<feature type="transmembrane region" description="Helical" evidence="1">
    <location>
        <begin position="6"/>
        <end position="23"/>
    </location>
</feature>
<evidence type="ECO:0000313" key="4">
    <source>
        <dbReference type="Proteomes" id="UP001305702"/>
    </source>
</evidence>
<dbReference type="EMBL" id="CP130318">
    <property type="protein sequence ID" value="WNQ12000.1"/>
    <property type="molecule type" value="Genomic_DNA"/>
</dbReference>
<dbReference type="AlphaFoldDB" id="A0AA96LES7"/>
<dbReference type="InterPro" id="IPR051158">
    <property type="entry name" value="Metallophosphoesterase_sf"/>
</dbReference>
<evidence type="ECO:0000259" key="2">
    <source>
        <dbReference type="Pfam" id="PF00149"/>
    </source>
</evidence>
<accession>A0AA96LES7</accession>
<dbReference type="Gene3D" id="3.60.21.10">
    <property type="match status" value="1"/>
</dbReference>
<dbReference type="KEGG" id="paun:MJA45_02765"/>
<dbReference type="PANTHER" id="PTHR31302:SF0">
    <property type="entry name" value="TRANSMEMBRANE PROTEIN WITH METALLOPHOSPHOESTERASE DOMAIN"/>
    <property type="match status" value="1"/>
</dbReference>
<proteinExistence type="predicted"/>
<dbReference type="InterPro" id="IPR029052">
    <property type="entry name" value="Metallo-depent_PP-like"/>
</dbReference>
<keyword evidence="1" id="KW-1133">Transmembrane helix</keyword>
<keyword evidence="1" id="KW-0472">Membrane</keyword>